<evidence type="ECO:0000313" key="11">
    <source>
        <dbReference type="Proteomes" id="UP000705379"/>
    </source>
</evidence>
<evidence type="ECO:0000256" key="5">
    <source>
        <dbReference type="ARBA" id="ARBA00022970"/>
    </source>
</evidence>
<feature type="transmembrane region" description="Helical" evidence="9">
    <location>
        <begin position="256"/>
        <end position="277"/>
    </location>
</feature>
<feature type="transmembrane region" description="Helical" evidence="9">
    <location>
        <begin position="225"/>
        <end position="250"/>
    </location>
</feature>
<dbReference type="GO" id="GO:0005886">
    <property type="term" value="C:plasma membrane"/>
    <property type="evidence" value="ECO:0007669"/>
    <property type="project" value="UniProtKB-SubCell"/>
</dbReference>
<keyword evidence="2" id="KW-0813">Transport</keyword>
<sequence>MTLLIAALVTGIGLGSMYGLIALGFQITYSVSQTVNFAQGSVVMLGAVLGYVFIERLGLNWLIAYPLAILCCGGFGMIVEVLLVRPFVARNSEAWLMATVAGGIFLDNAVLFTFGNEPRTLASTLTQSTWQFAGTGIYPQQILVPIAAVGVALALHFLFRKTLQGRALLAVVQNVQAARLMGINTTAMVSGSFALSAMLAGGAGLLIAPLLSVHSDMGTLFGLKAFAVAILGGMTSASGVMLAGFIFGLVEALVTSYLGSSSTYIVVFALVILALTWKPDGLFGRPAVKKV</sequence>
<evidence type="ECO:0000313" key="10">
    <source>
        <dbReference type="EMBL" id="MBS8259565.1"/>
    </source>
</evidence>
<dbReference type="Proteomes" id="UP000705379">
    <property type="component" value="Unassembled WGS sequence"/>
</dbReference>
<name>A0A944CBP6_9HYPH</name>
<dbReference type="PANTHER" id="PTHR11795:SF445">
    <property type="entry name" value="AMINO ACID ABC TRANSPORTER PERMEASE PROTEIN"/>
    <property type="match status" value="1"/>
</dbReference>
<dbReference type="GO" id="GO:0022857">
    <property type="term" value="F:transmembrane transporter activity"/>
    <property type="evidence" value="ECO:0007669"/>
    <property type="project" value="InterPro"/>
</dbReference>
<evidence type="ECO:0000256" key="4">
    <source>
        <dbReference type="ARBA" id="ARBA00022692"/>
    </source>
</evidence>
<organism evidence="10 11">
    <name type="scientific">Roseibium polysiphoniae</name>
    <dbReference type="NCBI Taxonomy" id="2571221"/>
    <lineage>
        <taxon>Bacteria</taxon>
        <taxon>Pseudomonadati</taxon>
        <taxon>Pseudomonadota</taxon>
        <taxon>Alphaproteobacteria</taxon>
        <taxon>Hyphomicrobiales</taxon>
        <taxon>Stappiaceae</taxon>
        <taxon>Roseibium</taxon>
    </lineage>
</organism>
<feature type="transmembrane region" description="Helical" evidence="9">
    <location>
        <begin position="193"/>
        <end position="213"/>
    </location>
</feature>
<comment type="similarity">
    <text evidence="8">Belongs to the binding-protein-dependent transport system permease family. LivHM subfamily.</text>
</comment>
<evidence type="ECO:0000256" key="8">
    <source>
        <dbReference type="ARBA" id="ARBA00037998"/>
    </source>
</evidence>
<dbReference type="GO" id="GO:0006865">
    <property type="term" value="P:amino acid transport"/>
    <property type="evidence" value="ECO:0007669"/>
    <property type="project" value="UniProtKB-KW"/>
</dbReference>
<comment type="caution">
    <text evidence="10">The sequence shown here is derived from an EMBL/GenBank/DDBJ whole genome shotgun (WGS) entry which is preliminary data.</text>
</comment>
<keyword evidence="5" id="KW-0029">Amino-acid transport</keyword>
<dbReference type="Pfam" id="PF02653">
    <property type="entry name" value="BPD_transp_2"/>
    <property type="match status" value="1"/>
</dbReference>
<evidence type="ECO:0000256" key="1">
    <source>
        <dbReference type="ARBA" id="ARBA00004651"/>
    </source>
</evidence>
<comment type="subcellular location">
    <subcellularLocation>
        <location evidence="1">Cell membrane</location>
        <topology evidence="1">Multi-pass membrane protein</topology>
    </subcellularLocation>
</comment>
<keyword evidence="6 9" id="KW-1133">Transmembrane helix</keyword>
<reference evidence="10" key="1">
    <citation type="submission" date="2018-08" db="EMBL/GenBank/DDBJ databases">
        <authorList>
            <person name="Jin W."/>
            <person name="Wang H."/>
            <person name="Yang Y."/>
            <person name="Li M."/>
            <person name="Liu J."/>
        </authorList>
    </citation>
    <scope>NUCLEOTIDE SEQUENCE</scope>
    <source>
        <strain evidence="10">AESS21</strain>
    </source>
</reference>
<feature type="transmembrane region" description="Helical" evidence="9">
    <location>
        <begin position="61"/>
        <end position="83"/>
    </location>
</feature>
<proteinExistence type="inferred from homology"/>
<keyword evidence="7 9" id="KW-0472">Membrane</keyword>
<protein>
    <submittedName>
        <fullName evidence="10">Branched-chain amino acid ABC transporter permease</fullName>
    </submittedName>
</protein>
<accession>A0A944CBP6</accession>
<evidence type="ECO:0000256" key="2">
    <source>
        <dbReference type="ARBA" id="ARBA00022448"/>
    </source>
</evidence>
<evidence type="ECO:0000256" key="6">
    <source>
        <dbReference type="ARBA" id="ARBA00022989"/>
    </source>
</evidence>
<evidence type="ECO:0000256" key="3">
    <source>
        <dbReference type="ARBA" id="ARBA00022475"/>
    </source>
</evidence>
<feature type="transmembrane region" description="Helical" evidence="9">
    <location>
        <begin position="36"/>
        <end position="54"/>
    </location>
</feature>
<dbReference type="EMBL" id="QTKU01000001">
    <property type="protein sequence ID" value="MBS8259565.1"/>
    <property type="molecule type" value="Genomic_DNA"/>
</dbReference>
<dbReference type="InterPro" id="IPR052157">
    <property type="entry name" value="BCAA_transport_permease"/>
</dbReference>
<dbReference type="RefSeq" id="WP_213215171.1">
    <property type="nucleotide sequence ID" value="NZ_QTKU01000001.1"/>
</dbReference>
<evidence type="ECO:0000256" key="9">
    <source>
        <dbReference type="SAM" id="Phobius"/>
    </source>
</evidence>
<evidence type="ECO:0000256" key="7">
    <source>
        <dbReference type="ARBA" id="ARBA00023136"/>
    </source>
</evidence>
<reference evidence="10" key="2">
    <citation type="journal article" date="2021" name="Microorganisms">
        <title>Bacterial Dimethylsulfoniopropionate Biosynthesis in the East China Sea.</title>
        <authorList>
            <person name="Liu J."/>
            <person name="Zhang Y."/>
            <person name="Liu J."/>
            <person name="Zhong H."/>
            <person name="Williams B.T."/>
            <person name="Zheng Y."/>
            <person name="Curson A.R.J."/>
            <person name="Sun C."/>
            <person name="Sun H."/>
            <person name="Song D."/>
            <person name="Wagner Mackenzie B."/>
            <person name="Bermejo Martinez A."/>
            <person name="Todd J.D."/>
            <person name="Zhang X.H."/>
        </authorList>
    </citation>
    <scope>NUCLEOTIDE SEQUENCE</scope>
    <source>
        <strain evidence="10">AESS21</strain>
    </source>
</reference>
<dbReference type="PANTHER" id="PTHR11795">
    <property type="entry name" value="BRANCHED-CHAIN AMINO ACID TRANSPORT SYSTEM PERMEASE PROTEIN LIVH"/>
    <property type="match status" value="1"/>
</dbReference>
<dbReference type="InterPro" id="IPR001851">
    <property type="entry name" value="ABC_transp_permease"/>
</dbReference>
<gene>
    <name evidence="10" type="ORF">DYI23_04960</name>
</gene>
<feature type="transmembrane region" description="Helical" evidence="9">
    <location>
        <begin position="136"/>
        <end position="159"/>
    </location>
</feature>
<dbReference type="CDD" id="cd06582">
    <property type="entry name" value="TM_PBP1_LivH_like"/>
    <property type="match status" value="1"/>
</dbReference>
<keyword evidence="3" id="KW-1003">Cell membrane</keyword>
<keyword evidence="4 9" id="KW-0812">Transmembrane</keyword>
<dbReference type="AlphaFoldDB" id="A0A944CBP6"/>